<dbReference type="InterPro" id="IPR025828">
    <property type="entry name" value="Put_sensor_dom"/>
</dbReference>
<name>A0A4R7V2T4_9PSEU</name>
<dbReference type="OrthoDB" id="5183710at2"/>
<feature type="transmembrane region" description="Helical" evidence="1">
    <location>
        <begin position="108"/>
        <end position="135"/>
    </location>
</feature>
<keyword evidence="1" id="KW-0812">Transmembrane</keyword>
<protein>
    <submittedName>
        <fullName evidence="3">Putative sensor protein</fullName>
    </submittedName>
</protein>
<dbReference type="AlphaFoldDB" id="A0A4R7V2T4"/>
<proteinExistence type="predicted"/>
<evidence type="ECO:0000256" key="1">
    <source>
        <dbReference type="SAM" id="Phobius"/>
    </source>
</evidence>
<dbReference type="Pfam" id="PF13796">
    <property type="entry name" value="Sensor"/>
    <property type="match status" value="1"/>
</dbReference>
<gene>
    <name evidence="3" type="ORF">CLV71_11813</name>
</gene>
<keyword evidence="1" id="KW-0472">Membrane</keyword>
<evidence type="ECO:0000259" key="2">
    <source>
        <dbReference type="Pfam" id="PF13796"/>
    </source>
</evidence>
<reference evidence="3 4" key="1">
    <citation type="submission" date="2019-03" db="EMBL/GenBank/DDBJ databases">
        <title>Genomic Encyclopedia of Archaeal and Bacterial Type Strains, Phase II (KMG-II): from individual species to whole genera.</title>
        <authorList>
            <person name="Goeker M."/>
        </authorList>
    </citation>
    <scope>NUCLEOTIDE SEQUENCE [LARGE SCALE GENOMIC DNA]</scope>
    <source>
        <strain evidence="3 4">DSM 45499</strain>
    </source>
</reference>
<sequence>MTTTHRDGTRPNPPLLGSLAYLVMNLPIGIGSFVFVVTSTFLGLGTVVIWVGLAVLTVGMLAMRGMTGLERMRVHAMLGTYIASPYRPLPEKGRWLARVKDPATWKDMAYLVLLLPLGIAEFTIMVVLWAVSLYLTLLPLYWHWVPADWQLVMWNHSFVSPDSSWLSTLPFAGLGVLILALAIIATNALGTMHAMYARAMLGPSQRRIAKLEGLSTAGAIDWSTEWPQNTSTMTYGSVSR</sequence>
<dbReference type="RefSeq" id="WP_133907355.1">
    <property type="nucleotide sequence ID" value="NZ_SOCP01000018.1"/>
</dbReference>
<comment type="caution">
    <text evidence="3">The sequence shown here is derived from an EMBL/GenBank/DDBJ whole genome shotgun (WGS) entry which is preliminary data.</text>
</comment>
<feature type="transmembrane region" description="Helical" evidence="1">
    <location>
        <begin position="15"/>
        <end position="35"/>
    </location>
</feature>
<evidence type="ECO:0000313" key="4">
    <source>
        <dbReference type="Proteomes" id="UP000294927"/>
    </source>
</evidence>
<feature type="transmembrane region" description="Helical" evidence="1">
    <location>
        <begin position="171"/>
        <end position="197"/>
    </location>
</feature>
<keyword evidence="4" id="KW-1185">Reference proteome</keyword>
<dbReference type="EMBL" id="SOCP01000018">
    <property type="protein sequence ID" value="TDV42145.1"/>
    <property type="molecule type" value="Genomic_DNA"/>
</dbReference>
<organism evidence="3 4">
    <name type="scientific">Actinophytocola oryzae</name>
    <dbReference type="NCBI Taxonomy" id="502181"/>
    <lineage>
        <taxon>Bacteria</taxon>
        <taxon>Bacillati</taxon>
        <taxon>Actinomycetota</taxon>
        <taxon>Actinomycetes</taxon>
        <taxon>Pseudonocardiales</taxon>
        <taxon>Pseudonocardiaceae</taxon>
    </lineage>
</organism>
<feature type="domain" description="Putative sensor" evidence="2">
    <location>
        <begin position="21"/>
        <end position="201"/>
    </location>
</feature>
<evidence type="ECO:0000313" key="3">
    <source>
        <dbReference type="EMBL" id="TDV42145.1"/>
    </source>
</evidence>
<feature type="transmembrane region" description="Helical" evidence="1">
    <location>
        <begin position="41"/>
        <end position="63"/>
    </location>
</feature>
<accession>A0A4R7V2T4</accession>
<keyword evidence="1" id="KW-1133">Transmembrane helix</keyword>
<dbReference type="Proteomes" id="UP000294927">
    <property type="component" value="Unassembled WGS sequence"/>
</dbReference>